<feature type="chain" id="PRO_5046862364" evidence="1">
    <location>
        <begin position="26"/>
        <end position="468"/>
    </location>
</feature>
<evidence type="ECO:0000256" key="1">
    <source>
        <dbReference type="SAM" id="SignalP"/>
    </source>
</evidence>
<sequence length="468" mass="49928">MKFTKALTGMVLAIFGLQLGSVAFAQTRQQSAERARAAEQAQALKEATKLVPQFGMPCEIVEAQSLGQVEATKDGKTVAATTYEVACKNQQGFLIMENKGNAFGDPIDCLQAQTLNKQNPGAMVCKLKANRTSHYWLGPIAQTKIPNCAIASARWIGPNVSKDKELYEIACKNAPGGIFTVPTHKSKDQSVEFLNCLKVEGTSLKCESTAHETAVQYLSPQVKKSGTGCAMSNARFVGATKEAEYYEIGCGEKPGFIMVTDLDAQYKATVGCDKAASIGGCQFTDVSALKAKQQADMDAGKAKFEAALTKGGVSCTIENYAKLGYQSDTKRELVEFKCTQMPLGLIALIPAEGATSTFESYDCFAAKTLEVPCKFVSENDMIAHLKGLAAGHKSIPQACVIDKARYAFTGGKGEIVMEIGCDNKMGYITVLNKARTALNPVVPCHIAATNPNVPEKCTIAGNGSNKGV</sequence>
<gene>
    <name evidence="2" type="ORF">PQU98_02400</name>
</gene>
<evidence type="ECO:0000313" key="2">
    <source>
        <dbReference type="EMBL" id="MDC7674964.1"/>
    </source>
</evidence>
<reference evidence="2 3" key="1">
    <citation type="submission" date="2023-01" db="EMBL/GenBank/DDBJ databases">
        <title>Novel species of the genus Asticcacaulis isolated from rivers.</title>
        <authorList>
            <person name="Lu H."/>
        </authorList>
    </citation>
    <scope>NUCLEOTIDE SEQUENCE [LARGE SCALE GENOMIC DNA]</scope>
    <source>
        <strain evidence="2 3">LKC15W</strain>
    </source>
</reference>
<feature type="signal peptide" evidence="1">
    <location>
        <begin position="1"/>
        <end position="25"/>
    </location>
</feature>
<protein>
    <submittedName>
        <fullName evidence="2">Uncharacterized protein</fullName>
    </submittedName>
</protein>
<accession>A0ABT5HH87</accession>
<proteinExistence type="predicted"/>
<dbReference type="EMBL" id="JAQQKV010000001">
    <property type="protein sequence ID" value="MDC7674964.1"/>
    <property type="molecule type" value="Genomic_DNA"/>
</dbReference>
<organism evidence="2 3">
    <name type="scientific">Asticcacaulis machinosus</name>
    <dbReference type="NCBI Taxonomy" id="2984211"/>
    <lineage>
        <taxon>Bacteria</taxon>
        <taxon>Pseudomonadati</taxon>
        <taxon>Pseudomonadota</taxon>
        <taxon>Alphaproteobacteria</taxon>
        <taxon>Caulobacterales</taxon>
        <taxon>Caulobacteraceae</taxon>
        <taxon>Asticcacaulis</taxon>
    </lineage>
</organism>
<keyword evidence="1" id="KW-0732">Signal</keyword>
<dbReference type="Proteomes" id="UP001218579">
    <property type="component" value="Unassembled WGS sequence"/>
</dbReference>
<comment type="caution">
    <text evidence="2">The sequence shown here is derived from an EMBL/GenBank/DDBJ whole genome shotgun (WGS) entry which is preliminary data.</text>
</comment>
<name>A0ABT5HH87_9CAUL</name>
<dbReference type="RefSeq" id="WP_272743271.1">
    <property type="nucleotide sequence ID" value="NZ_JAQQKV010000001.1"/>
</dbReference>
<evidence type="ECO:0000313" key="3">
    <source>
        <dbReference type="Proteomes" id="UP001218579"/>
    </source>
</evidence>
<keyword evidence="3" id="KW-1185">Reference proteome</keyword>